<keyword evidence="1" id="KW-0812">Transmembrane</keyword>
<evidence type="ECO:0000313" key="3">
    <source>
        <dbReference type="Proteomes" id="UP001154015"/>
    </source>
</evidence>
<sequence length="29" mass="3096">MSERARQIAYVVCLTAIGSSIVAAVWSGR</sequence>
<protein>
    <submittedName>
        <fullName evidence="2">Uncharacterized protein</fullName>
    </submittedName>
</protein>
<dbReference type="EMBL" id="CAKXYP010000006">
    <property type="protein sequence ID" value="CAH9415422.1"/>
    <property type="molecule type" value="Genomic_DNA"/>
</dbReference>
<evidence type="ECO:0000256" key="1">
    <source>
        <dbReference type="SAM" id="Phobius"/>
    </source>
</evidence>
<organism evidence="2 3">
    <name type="scientific">Streptomyces globisporus</name>
    <dbReference type="NCBI Taxonomy" id="1908"/>
    <lineage>
        <taxon>Bacteria</taxon>
        <taxon>Bacillati</taxon>
        <taxon>Actinomycetota</taxon>
        <taxon>Actinomycetes</taxon>
        <taxon>Kitasatosporales</taxon>
        <taxon>Streptomycetaceae</taxon>
        <taxon>Streptomyces</taxon>
    </lineage>
</organism>
<dbReference type="Proteomes" id="UP001154015">
    <property type="component" value="Unassembled WGS sequence"/>
</dbReference>
<proteinExistence type="predicted"/>
<feature type="transmembrane region" description="Helical" evidence="1">
    <location>
        <begin position="7"/>
        <end position="26"/>
    </location>
</feature>
<keyword evidence="1" id="KW-0472">Membrane</keyword>
<reference evidence="2" key="1">
    <citation type="submission" date="2022-03" db="EMBL/GenBank/DDBJ databases">
        <authorList>
            <person name="Leyn A S."/>
        </authorList>
    </citation>
    <scope>NUCLEOTIDE SEQUENCE</scope>
    <source>
        <strain evidence="2">Streptomyces globisporus 4-3</strain>
    </source>
</reference>
<gene>
    <name evidence="2" type="ORF">SGL43_02438</name>
</gene>
<keyword evidence="3" id="KW-1185">Reference proteome</keyword>
<accession>A0ABN8UYK8</accession>
<comment type="caution">
    <text evidence="2">The sequence shown here is derived from an EMBL/GenBank/DDBJ whole genome shotgun (WGS) entry which is preliminary data.</text>
</comment>
<name>A0ABN8UYK8_STRGL</name>
<evidence type="ECO:0000313" key="2">
    <source>
        <dbReference type="EMBL" id="CAH9415422.1"/>
    </source>
</evidence>
<keyword evidence="1" id="KW-1133">Transmembrane helix</keyword>